<gene>
    <name evidence="2" type="ORF">FA13DRAFT_1731444</name>
</gene>
<feature type="compositionally biased region" description="Acidic residues" evidence="1">
    <location>
        <begin position="306"/>
        <end position="315"/>
    </location>
</feature>
<evidence type="ECO:0000256" key="1">
    <source>
        <dbReference type="SAM" id="MobiDB-lite"/>
    </source>
</evidence>
<comment type="caution">
    <text evidence="2">The sequence shown here is derived from an EMBL/GenBank/DDBJ whole genome shotgun (WGS) entry which is preliminary data.</text>
</comment>
<evidence type="ECO:0000313" key="3">
    <source>
        <dbReference type="Proteomes" id="UP000298030"/>
    </source>
</evidence>
<dbReference type="Proteomes" id="UP000298030">
    <property type="component" value="Unassembled WGS sequence"/>
</dbReference>
<feature type="compositionally biased region" description="Acidic residues" evidence="1">
    <location>
        <begin position="282"/>
        <end position="292"/>
    </location>
</feature>
<protein>
    <submittedName>
        <fullName evidence="2">Uncharacterized protein</fullName>
    </submittedName>
</protein>
<name>A0A4Y7TFI0_COPMI</name>
<feature type="region of interest" description="Disordered" evidence="1">
    <location>
        <begin position="235"/>
        <end position="323"/>
    </location>
</feature>
<accession>A0A4Y7TFI0</accession>
<feature type="region of interest" description="Disordered" evidence="1">
    <location>
        <begin position="335"/>
        <end position="361"/>
    </location>
</feature>
<organism evidence="2 3">
    <name type="scientific">Coprinellus micaceus</name>
    <name type="common">Glistening ink-cap mushroom</name>
    <name type="synonym">Coprinus micaceus</name>
    <dbReference type="NCBI Taxonomy" id="71717"/>
    <lineage>
        <taxon>Eukaryota</taxon>
        <taxon>Fungi</taxon>
        <taxon>Dikarya</taxon>
        <taxon>Basidiomycota</taxon>
        <taxon>Agaricomycotina</taxon>
        <taxon>Agaricomycetes</taxon>
        <taxon>Agaricomycetidae</taxon>
        <taxon>Agaricales</taxon>
        <taxon>Agaricineae</taxon>
        <taxon>Psathyrellaceae</taxon>
        <taxon>Coprinellus</taxon>
    </lineage>
</organism>
<dbReference type="EMBL" id="QPFP01000014">
    <property type="protein sequence ID" value="TEB32926.1"/>
    <property type="molecule type" value="Genomic_DNA"/>
</dbReference>
<feature type="region of interest" description="Disordered" evidence="1">
    <location>
        <begin position="175"/>
        <end position="220"/>
    </location>
</feature>
<keyword evidence="3" id="KW-1185">Reference proteome</keyword>
<evidence type="ECO:0000313" key="2">
    <source>
        <dbReference type="EMBL" id="TEB32926.1"/>
    </source>
</evidence>
<feature type="non-terminal residue" evidence="2">
    <location>
        <position position="361"/>
    </location>
</feature>
<reference evidence="2 3" key="1">
    <citation type="journal article" date="2019" name="Nat. Ecol. Evol.">
        <title>Megaphylogeny resolves global patterns of mushroom evolution.</title>
        <authorList>
            <person name="Varga T."/>
            <person name="Krizsan K."/>
            <person name="Foldi C."/>
            <person name="Dima B."/>
            <person name="Sanchez-Garcia M."/>
            <person name="Sanchez-Ramirez S."/>
            <person name="Szollosi G.J."/>
            <person name="Szarkandi J.G."/>
            <person name="Papp V."/>
            <person name="Albert L."/>
            <person name="Andreopoulos W."/>
            <person name="Angelini C."/>
            <person name="Antonin V."/>
            <person name="Barry K.W."/>
            <person name="Bougher N.L."/>
            <person name="Buchanan P."/>
            <person name="Buyck B."/>
            <person name="Bense V."/>
            <person name="Catcheside P."/>
            <person name="Chovatia M."/>
            <person name="Cooper J."/>
            <person name="Damon W."/>
            <person name="Desjardin D."/>
            <person name="Finy P."/>
            <person name="Geml J."/>
            <person name="Haridas S."/>
            <person name="Hughes K."/>
            <person name="Justo A."/>
            <person name="Karasinski D."/>
            <person name="Kautmanova I."/>
            <person name="Kiss B."/>
            <person name="Kocsube S."/>
            <person name="Kotiranta H."/>
            <person name="LaButti K.M."/>
            <person name="Lechner B.E."/>
            <person name="Liimatainen K."/>
            <person name="Lipzen A."/>
            <person name="Lukacs Z."/>
            <person name="Mihaltcheva S."/>
            <person name="Morgado L.N."/>
            <person name="Niskanen T."/>
            <person name="Noordeloos M.E."/>
            <person name="Ohm R.A."/>
            <person name="Ortiz-Santana B."/>
            <person name="Ovrebo C."/>
            <person name="Racz N."/>
            <person name="Riley R."/>
            <person name="Savchenko A."/>
            <person name="Shiryaev A."/>
            <person name="Soop K."/>
            <person name="Spirin V."/>
            <person name="Szebenyi C."/>
            <person name="Tomsovsky M."/>
            <person name="Tulloss R.E."/>
            <person name="Uehling J."/>
            <person name="Grigoriev I.V."/>
            <person name="Vagvolgyi C."/>
            <person name="Papp T."/>
            <person name="Martin F.M."/>
            <person name="Miettinen O."/>
            <person name="Hibbett D.S."/>
            <person name="Nagy L.G."/>
        </authorList>
    </citation>
    <scope>NUCLEOTIDE SEQUENCE [LARGE SCALE GENOMIC DNA]</scope>
    <source>
        <strain evidence="2 3">FP101781</strain>
    </source>
</reference>
<proteinExistence type="predicted"/>
<feature type="compositionally biased region" description="Polar residues" evidence="1">
    <location>
        <begin position="254"/>
        <end position="265"/>
    </location>
</feature>
<feature type="compositionally biased region" description="Acidic residues" evidence="1">
    <location>
        <begin position="202"/>
        <end position="212"/>
    </location>
</feature>
<dbReference type="AlphaFoldDB" id="A0A4Y7TFI0"/>
<sequence>MADRNIEWGTYRRDLDEPMAMSTFFKPYATPYIPKLRLLESNGRANYWKGVKPPQEPDTVSTSPAKVYELPNDEEVGVDENGDPLPNPDIHPLTGLPAAEWLAGNVEELIHQAMGEQEKLEFLHEMQAVCWGMLEMENHELEEDEMVMFELLRRVKRIVPPHAFAKLVSAIDGTDMDDPTNKFASPKKLTCKPPMAGKNGDEDHEDEGESSGDDSAVIGRPMRLKKIVDMNALAGVRQSTSRRPPPSNALAKLHSTSTRSTNADSYSRRVPNVPASRSSEKNDDEDADDENESPARAREQASTDAAFDDIYSDEEATWKGPPAQVVYVDEVDAKQKGVEKKGAPKRSAPLGPKGSSSSVPK</sequence>